<dbReference type="Proteomes" id="UP000611640">
    <property type="component" value="Chromosome"/>
</dbReference>
<dbReference type="PANTHER" id="PTHR39335:SF1">
    <property type="entry name" value="BLL4220 PROTEIN"/>
    <property type="match status" value="1"/>
</dbReference>
<feature type="region of interest" description="Disordered" evidence="1">
    <location>
        <begin position="153"/>
        <end position="172"/>
    </location>
</feature>
<name>A0A7R7HWJ0_9ACTN</name>
<feature type="compositionally biased region" description="Low complexity" evidence="1">
    <location>
        <begin position="160"/>
        <end position="172"/>
    </location>
</feature>
<feature type="signal peptide" evidence="2">
    <location>
        <begin position="1"/>
        <end position="21"/>
    </location>
</feature>
<keyword evidence="2" id="KW-0732">Signal</keyword>
<keyword evidence="4" id="KW-1185">Reference proteome</keyword>
<dbReference type="PANTHER" id="PTHR39335">
    <property type="entry name" value="BLL4220 PROTEIN"/>
    <property type="match status" value="1"/>
</dbReference>
<evidence type="ECO:0008006" key="5">
    <source>
        <dbReference type="Google" id="ProtNLM"/>
    </source>
</evidence>
<evidence type="ECO:0000256" key="1">
    <source>
        <dbReference type="SAM" id="MobiDB-lite"/>
    </source>
</evidence>
<feature type="chain" id="PRO_5038842868" description="Lipoprotein" evidence="2">
    <location>
        <begin position="22"/>
        <end position="172"/>
    </location>
</feature>
<evidence type="ECO:0000256" key="2">
    <source>
        <dbReference type="SAM" id="SignalP"/>
    </source>
</evidence>
<dbReference type="InterPro" id="IPR005297">
    <property type="entry name" value="Lipoprotein_repeat"/>
</dbReference>
<evidence type="ECO:0000313" key="3">
    <source>
        <dbReference type="EMBL" id="BCJ34163.1"/>
    </source>
</evidence>
<reference evidence="3 4" key="1">
    <citation type="submission" date="2020-08" db="EMBL/GenBank/DDBJ databases">
        <title>Whole genome shotgun sequence of Actinocatenispora thailandica NBRC 105041.</title>
        <authorList>
            <person name="Komaki H."/>
            <person name="Tamura T."/>
        </authorList>
    </citation>
    <scope>NUCLEOTIDE SEQUENCE [LARGE SCALE GENOMIC DNA]</scope>
    <source>
        <strain evidence="3 4">NBRC 105041</strain>
    </source>
</reference>
<dbReference type="EMBL" id="AP023355">
    <property type="protein sequence ID" value="BCJ34163.1"/>
    <property type="molecule type" value="Genomic_DNA"/>
</dbReference>
<dbReference type="AlphaFoldDB" id="A0A7R7HWJ0"/>
<organism evidence="3 4">
    <name type="scientific">Actinocatenispora thailandica</name>
    <dbReference type="NCBI Taxonomy" id="227318"/>
    <lineage>
        <taxon>Bacteria</taxon>
        <taxon>Bacillati</taxon>
        <taxon>Actinomycetota</taxon>
        <taxon>Actinomycetes</taxon>
        <taxon>Micromonosporales</taxon>
        <taxon>Micromonosporaceae</taxon>
        <taxon>Actinocatenispora</taxon>
    </lineage>
</organism>
<dbReference type="GO" id="GO:0043448">
    <property type="term" value="P:alkane catabolic process"/>
    <property type="evidence" value="ECO:0007669"/>
    <property type="project" value="TreeGrafter"/>
</dbReference>
<dbReference type="Pfam" id="PF03640">
    <property type="entry name" value="Lipoprotein_15"/>
    <property type="match status" value="2"/>
</dbReference>
<accession>A0A7R7HWJ0</accession>
<gene>
    <name evidence="3" type="ORF">Athai_16660</name>
</gene>
<sequence>MHRVPGATLAVLATVAAGSLAGCTSAGGPPGSGSAGGRVVIDAKRLPSLGTVLVDQHGKTLYMFLPDRKHAVTCTGRCLGTWPPVVVGQGGSPKAGSGGVRQGLLGTVPDGQGRSVASYAGWPLYTYAGDTAPGQTSGQALDDNGGPWYVMRVDGHPVIPSGSPSPGASSTS</sequence>
<evidence type="ECO:0000313" key="4">
    <source>
        <dbReference type="Proteomes" id="UP000611640"/>
    </source>
</evidence>
<dbReference type="PROSITE" id="PS51257">
    <property type="entry name" value="PROKAR_LIPOPROTEIN"/>
    <property type="match status" value="1"/>
</dbReference>
<dbReference type="KEGG" id="atl:Athai_16660"/>
<proteinExistence type="predicted"/>
<protein>
    <recommendedName>
        <fullName evidence="5">Lipoprotein</fullName>
    </recommendedName>
</protein>